<name>A0ABN1RNF3_9ACTN</name>
<dbReference type="EMBL" id="BAAAID010000128">
    <property type="protein sequence ID" value="GAA0960558.1"/>
    <property type="molecule type" value="Genomic_DNA"/>
</dbReference>
<evidence type="ECO:0000313" key="2">
    <source>
        <dbReference type="Proteomes" id="UP001500418"/>
    </source>
</evidence>
<evidence type="ECO:0000313" key="1">
    <source>
        <dbReference type="EMBL" id="GAA0960558.1"/>
    </source>
</evidence>
<keyword evidence="2" id="KW-1185">Reference proteome</keyword>
<proteinExistence type="predicted"/>
<gene>
    <name evidence="1" type="ORF">GCM10009575_094100</name>
</gene>
<comment type="caution">
    <text evidence="1">The sequence shown here is derived from an EMBL/GenBank/DDBJ whole genome shotgun (WGS) entry which is preliminary data.</text>
</comment>
<organism evidence="1 2">
    <name type="scientific">Streptomyces rhizosphaericus</name>
    <dbReference type="NCBI Taxonomy" id="114699"/>
    <lineage>
        <taxon>Bacteria</taxon>
        <taxon>Bacillati</taxon>
        <taxon>Actinomycetota</taxon>
        <taxon>Actinomycetes</taxon>
        <taxon>Kitasatosporales</taxon>
        <taxon>Streptomycetaceae</taxon>
        <taxon>Streptomyces</taxon>
        <taxon>Streptomyces violaceusniger group</taxon>
    </lineage>
</organism>
<reference evidence="1 2" key="1">
    <citation type="journal article" date="2019" name="Int. J. Syst. Evol. Microbiol.">
        <title>The Global Catalogue of Microorganisms (GCM) 10K type strain sequencing project: providing services to taxonomists for standard genome sequencing and annotation.</title>
        <authorList>
            <consortium name="The Broad Institute Genomics Platform"/>
            <consortium name="The Broad Institute Genome Sequencing Center for Infectious Disease"/>
            <person name="Wu L."/>
            <person name="Ma J."/>
        </authorList>
    </citation>
    <scope>NUCLEOTIDE SEQUENCE [LARGE SCALE GENOMIC DNA]</scope>
    <source>
        <strain evidence="1 2">JCM 11444</strain>
    </source>
</reference>
<evidence type="ECO:0008006" key="3">
    <source>
        <dbReference type="Google" id="ProtNLM"/>
    </source>
</evidence>
<protein>
    <recommendedName>
        <fullName evidence="3">Secreted protein</fullName>
    </recommendedName>
</protein>
<dbReference type="Proteomes" id="UP001500418">
    <property type="component" value="Unassembled WGS sequence"/>
</dbReference>
<accession>A0ABN1RNF3</accession>
<sequence>MAAWTLTATWQFARFPRAPQYCRATATDILPSLGTDTSSITQAVGVMSGSIRSQIRRCTGTGSHVDWFTNCCRFCSLPSGSREAIAWIDLRRPSSISPRK</sequence>